<dbReference type="PANTHER" id="PTHR13050:SF7">
    <property type="entry name" value="VESICLE TRANSPORT PROTEIN USE1"/>
    <property type="match status" value="1"/>
</dbReference>
<evidence type="ECO:0000256" key="7">
    <source>
        <dbReference type="ARBA" id="ARBA00022892"/>
    </source>
</evidence>
<dbReference type="AlphaFoldDB" id="A0A7J7IVQ0"/>
<dbReference type="PANTHER" id="PTHR13050">
    <property type="entry name" value="USE1-LIKE PROTEIN"/>
    <property type="match status" value="1"/>
</dbReference>
<keyword evidence="9" id="KW-1133">Transmembrane helix</keyword>
<keyword evidence="10" id="KW-0472">Membrane</keyword>
<dbReference type="InterPro" id="IPR019150">
    <property type="entry name" value="Vesicle_transport_protein_Use1"/>
</dbReference>
<dbReference type="Proteomes" id="UP000593567">
    <property type="component" value="Unassembled WGS sequence"/>
</dbReference>
<organism evidence="13 14">
    <name type="scientific">Bugula neritina</name>
    <name type="common">Brown bryozoan</name>
    <name type="synonym">Sertularia neritina</name>
    <dbReference type="NCBI Taxonomy" id="10212"/>
    <lineage>
        <taxon>Eukaryota</taxon>
        <taxon>Metazoa</taxon>
        <taxon>Spiralia</taxon>
        <taxon>Lophotrochozoa</taxon>
        <taxon>Bryozoa</taxon>
        <taxon>Gymnolaemata</taxon>
        <taxon>Cheilostomatida</taxon>
        <taxon>Flustrina</taxon>
        <taxon>Buguloidea</taxon>
        <taxon>Bugulidae</taxon>
        <taxon>Bugula</taxon>
    </lineage>
</organism>
<dbReference type="GO" id="GO:0031201">
    <property type="term" value="C:SNARE complex"/>
    <property type="evidence" value="ECO:0007669"/>
    <property type="project" value="TreeGrafter"/>
</dbReference>
<sequence>MCSLHIFVNCYVDGLRQRGGATAPASDSDLDSILQHHQQMQEKLAEEMVQLARNMKDHAKAASNIVQDDNKVSIDLRVTCLV</sequence>
<comment type="similarity">
    <text evidence="2">Belongs to the USE1 family.</text>
</comment>
<evidence type="ECO:0000256" key="3">
    <source>
        <dbReference type="ARBA" id="ARBA00015843"/>
    </source>
</evidence>
<reference evidence="13" key="1">
    <citation type="submission" date="2020-06" db="EMBL/GenBank/DDBJ databases">
        <title>Draft genome of Bugula neritina, a colonial animal packing powerful symbionts and potential medicines.</title>
        <authorList>
            <person name="Rayko M."/>
        </authorList>
    </citation>
    <scope>NUCLEOTIDE SEQUENCE [LARGE SCALE GENOMIC DNA]</scope>
    <source>
        <strain evidence="13">Kwan_BN1</strain>
    </source>
</reference>
<comment type="subcellular location">
    <subcellularLocation>
        <location evidence="1">Endoplasmic reticulum membrane</location>
        <topology evidence="1">Single-pass type IV membrane protein</topology>
    </subcellularLocation>
</comment>
<dbReference type="Pfam" id="PF09753">
    <property type="entry name" value="Use1"/>
    <property type="match status" value="1"/>
</dbReference>
<evidence type="ECO:0000256" key="11">
    <source>
        <dbReference type="ARBA" id="ARBA00032711"/>
    </source>
</evidence>
<dbReference type="OrthoDB" id="4506189at2759"/>
<feature type="coiled-coil region" evidence="12">
    <location>
        <begin position="34"/>
        <end position="61"/>
    </location>
</feature>
<keyword evidence="5" id="KW-0812">Transmembrane</keyword>
<proteinExistence type="inferred from homology"/>
<dbReference type="GO" id="GO:0006890">
    <property type="term" value="P:retrograde vesicle-mediated transport, Golgi to endoplasmic reticulum"/>
    <property type="evidence" value="ECO:0007669"/>
    <property type="project" value="TreeGrafter"/>
</dbReference>
<gene>
    <name evidence="13" type="ORF">EB796_023785</name>
</gene>
<evidence type="ECO:0000313" key="14">
    <source>
        <dbReference type="Proteomes" id="UP000593567"/>
    </source>
</evidence>
<evidence type="ECO:0000256" key="9">
    <source>
        <dbReference type="ARBA" id="ARBA00022989"/>
    </source>
</evidence>
<keyword evidence="4" id="KW-0813">Transport</keyword>
<evidence type="ECO:0000256" key="12">
    <source>
        <dbReference type="SAM" id="Coils"/>
    </source>
</evidence>
<accession>A0A7J7IVQ0</accession>
<keyword evidence="6" id="KW-0256">Endoplasmic reticulum</keyword>
<dbReference type="CDD" id="cd15860">
    <property type="entry name" value="SNARE_USE1"/>
    <property type="match status" value="1"/>
</dbReference>
<comment type="caution">
    <text evidence="13">The sequence shown here is derived from an EMBL/GenBank/DDBJ whole genome shotgun (WGS) entry which is preliminary data.</text>
</comment>
<keyword evidence="12" id="KW-0175">Coiled coil</keyword>
<evidence type="ECO:0000256" key="10">
    <source>
        <dbReference type="ARBA" id="ARBA00023136"/>
    </source>
</evidence>
<keyword evidence="14" id="KW-1185">Reference proteome</keyword>
<evidence type="ECO:0000256" key="5">
    <source>
        <dbReference type="ARBA" id="ARBA00022692"/>
    </source>
</evidence>
<keyword evidence="7" id="KW-0931">ER-Golgi transport</keyword>
<dbReference type="GO" id="GO:0015031">
    <property type="term" value="P:protein transport"/>
    <property type="evidence" value="ECO:0007669"/>
    <property type="project" value="UniProtKB-KW"/>
</dbReference>
<evidence type="ECO:0000256" key="8">
    <source>
        <dbReference type="ARBA" id="ARBA00022927"/>
    </source>
</evidence>
<evidence type="ECO:0000256" key="4">
    <source>
        <dbReference type="ARBA" id="ARBA00022448"/>
    </source>
</evidence>
<keyword evidence="8" id="KW-0653">Protein transport</keyword>
<evidence type="ECO:0000313" key="13">
    <source>
        <dbReference type="EMBL" id="KAF6017920.1"/>
    </source>
</evidence>
<evidence type="ECO:0000256" key="2">
    <source>
        <dbReference type="ARBA" id="ARBA00007891"/>
    </source>
</evidence>
<name>A0A7J7IVQ0_BUGNE</name>
<evidence type="ECO:0000256" key="1">
    <source>
        <dbReference type="ARBA" id="ARBA00004163"/>
    </source>
</evidence>
<dbReference type="GO" id="GO:0005789">
    <property type="term" value="C:endoplasmic reticulum membrane"/>
    <property type="evidence" value="ECO:0007669"/>
    <property type="project" value="UniProtKB-SubCell"/>
</dbReference>
<protein>
    <recommendedName>
        <fullName evidence="3">Vesicle transport protein USE1</fullName>
    </recommendedName>
    <alternativeName>
        <fullName evidence="11">USE1-like protein</fullName>
    </alternativeName>
</protein>
<evidence type="ECO:0000256" key="6">
    <source>
        <dbReference type="ARBA" id="ARBA00022824"/>
    </source>
</evidence>
<dbReference type="GO" id="GO:0005484">
    <property type="term" value="F:SNAP receptor activity"/>
    <property type="evidence" value="ECO:0007669"/>
    <property type="project" value="TreeGrafter"/>
</dbReference>
<dbReference type="EMBL" id="VXIV02003351">
    <property type="protein sequence ID" value="KAF6017920.1"/>
    <property type="molecule type" value="Genomic_DNA"/>
</dbReference>